<reference evidence="1" key="1">
    <citation type="submission" date="2023-07" db="EMBL/GenBank/DDBJ databases">
        <title>Comparative genomics of clinical Stenotrophomonas maltophilia isolates reveals regions of diversity which correlate with colonization and persistence in vivo.</title>
        <authorList>
            <person name="Mcdaniel M.S."/>
            <person name="Swords W.E."/>
            <person name="Sumpter N.A."/>
            <person name="Lindgren N.R."/>
            <person name="Billiot C.E."/>
        </authorList>
    </citation>
    <scope>NUCLEOTIDE SEQUENCE</scope>
    <source>
        <strain evidence="1">Ism4</strain>
    </source>
</reference>
<sequence length="74" mass="8300">MSHRYADPSPCLLPLLAVKALRAVAARDHSTARTLWARSKGEHSRNQLRRSRRMGVASLRLEACSRDMSAEVRA</sequence>
<evidence type="ECO:0000313" key="2">
    <source>
        <dbReference type="Proteomes" id="UP001251948"/>
    </source>
</evidence>
<name>A0AAJ2MTV5_STEMA</name>
<protein>
    <submittedName>
        <fullName evidence="1">Uncharacterized protein</fullName>
    </submittedName>
</protein>
<proteinExistence type="predicted"/>
<dbReference type="RefSeq" id="WP_049456195.1">
    <property type="nucleotide sequence ID" value="NZ_JAVSKO010000003.1"/>
</dbReference>
<gene>
    <name evidence="1" type="ORF">ROV92_07860</name>
</gene>
<accession>A0AAJ2MTV5</accession>
<evidence type="ECO:0000313" key="1">
    <source>
        <dbReference type="EMBL" id="MDT3467910.1"/>
    </source>
</evidence>
<comment type="caution">
    <text evidence="1">The sequence shown here is derived from an EMBL/GenBank/DDBJ whole genome shotgun (WGS) entry which is preliminary data.</text>
</comment>
<dbReference type="EMBL" id="JAVSKO010000003">
    <property type="protein sequence ID" value="MDT3467910.1"/>
    <property type="molecule type" value="Genomic_DNA"/>
</dbReference>
<organism evidence="1 2">
    <name type="scientific">Stenotrophomonas maltophilia</name>
    <name type="common">Pseudomonas maltophilia</name>
    <name type="synonym">Xanthomonas maltophilia</name>
    <dbReference type="NCBI Taxonomy" id="40324"/>
    <lineage>
        <taxon>Bacteria</taxon>
        <taxon>Pseudomonadati</taxon>
        <taxon>Pseudomonadota</taxon>
        <taxon>Gammaproteobacteria</taxon>
        <taxon>Lysobacterales</taxon>
        <taxon>Lysobacteraceae</taxon>
        <taxon>Stenotrophomonas</taxon>
        <taxon>Stenotrophomonas maltophilia group</taxon>
    </lineage>
</organism>
<dbReference type="AlphaFoldDB" id="A0AAJ2MTV5"/>
<dbReference type="Proteomes" id="UP001251948">
    <property type="component" value="Unassembled WGS sequence"/>
</dbReference>